<evidence type="ECO:0000313" key="2">
    <source>
        <dbReference type="Proteomes" id="UP000033562"/>
    </source>
</evidence>
<gene>
    <name evidence="1" type="ORF">NLO413_0674</name>
</gene>
<accession>A0A0F3NMK0</accession>
<evidence type="ECO:0000313" key="1">
    <source>
        <dbReference type="EMBL" id="KJV69288.1"/>
    </source>
</evidence>
<protein>
    <submittedName>
        <fullName evidence="1">Uncharacterized protein</fullName>
    </submittedName>
</protein>
<dbReference type="Proteomes" id="UP000033562">
    <property type="component" value="Unassembled WGS sequence"/>
</dbReference>
<organism evidence="1 2">
    <name type="scientific">Candidatus Neoehrlichia procyonis str. RAC413</name>
    <dbReference type="NCBI Taxonomy" id="1359163"/>
    <lineage>
        <taxon>Bacteria</taxon>
        <taxon>Pseudomonadati</taxon>
        <taxon>Pseudomonadota</taxon>
        <taxon>Alphaproteobacteria</taxon>
        <taxon>Rickettsiales</taxon>
        <taxon>Anaplasmataceae</taxon>
        <taxon>Candidatus Neoehrlichia</taxon>
    </lineage>
</organism>
<name>A0A0F3NMK0_9RICK</name>
<keyword evidence="2" id="KW-1185">Reference proteome</keyword>
<dbReference type="EMBL" id="LANX01000001">
    <property type="protein sequence ID" value="KJV69288.1"/>
    <property type="molecule type" value="Genomic_DNA"/>
</dbReference>
<proteinExistence type="predicted"/>
<reference evidence="1 2" key="1">
    <citation type="submission" date="2015-02" db="EMBL/GenBank/DDBJ databases">
        <title>Genome Sequencing of Rickettsiales.</title>
        <authorList>
            <person name="Daugherty S.C."/>
            <person name="Su Q."/>
            <person name="Abolude K."/>
            <person name="Beier-Sexton M."/>
            <person name="Carlyon J.A."/>
            <person name="Carter R."/>
            <person name="Day N.P."/>
            <person name="Dumler S.J."/>
            <person name="Dyachenko V."/>
            <person name="Godinez A."/>
            <person name="Kurtti T.J."/>
            <person name="Lichay M."/>
            <person name="Mullins K.E."/>
            <person name="Ott S."/>
            <person name="Pappas-Brown V."/>
            <person name="Paris D.H."/>
            <person name="Patel P."/>
            <person name="Richards A.L."/>
            <person name="Sadzewicz L."/>
            <person name="Sears K."/>
            <person name="Seidman D."/>
            <person name="Sengamalay N."/>
            <person name="Stenos J."/>
            <person name="Tallon L.J."/>
            <person name="Vincent G."/>
            <person name="Fraser C.M."/>
            <person name="Munderloh U."/>
            <person name="Dunning-Hotopp J.C."/>
        </authorList>
    </citation>
    <scope>NUCLEOTIDE SEQUENCE [LARGE SCALE GENOMIC DNA]</scope>
    <source>
        <strain evidence="1 2">RAC413</strain>
    </source>
</reference>
<sequence>MRRQYEYYTLFLIQQCIVVVELTCSIEDYQKNFVWFV</sequence>
<comment type="caution">
    <text evidence="1">The sequence shown here is derived from an EMBL/GenBank/DDBJ whole genome shotgun (WGS) entry which is preliminary data.</text>
</comment>
<dbReference type="AlphaFoldDB" id="A0A0F3NMK0"/>